<dbReference type="AlphaFoldDB" id="A0A364K7G0"/>
<comment type="catalytic activity">
    <reaction evidence="1">
        <text>Random endo-hydrolysis of N-acetyl-beta-D-glucosaminide (1-&gt;4)-beta-linkages in chitin and chitodextrins.</text>
        <dbReference type="EC" id="3.2.1.14"/>
    </reaction>
</comment>
<dbReference type="SMART" id="SM00495">
    <property type="entry name" value="ChtBD3"/>
    <property type="match status" value="1"/>
</dbReference>
<dbReference type="InterPro" id="IPR017853">
    <property type="entry name" value="GH"/>
</dbReference>
<dbReference type="Pfam" id="PF00704">
    <property type="entry name" value="Glyco_hydro_18"/>
    <property type="match status" value="1"/>
</dbReference>
<organism evidence="15 16">
    <name type="scientific">Thermoflavimicrobium daqui</name>
    <dbReference type="NCBI Taxonomy" id="2137476"/>
    <lineage>
        <taxon>Bacteria</taxon>
        <taxon>Bacillati</taxon>
        <taxon>Bacillota</taxon>
        <taxon>Bacilli</taxon>
        <taxon>Bacillales</taxon>
        <taxon>Thermoactinomycetaceae</taxon>
        <taxon>Thermoflavimicrobium</taxon>
    </lineage>
</organism>
<dbReference type="GO" id="GO:0008061">
    <property type="term" value="F:chitin binding"/>
    <property type="evidence" value="ECO:0007669"/>
    <property type="project" value="InterPro"/>
</dbReference>
<evidence type="ECO:0000256" key="1">
    <source>
        <dbReference type="ARBA" id="ARBA00000822"/>
    </source>
</evidence>
<dbReference type="InterPro" id="IPR001579">
    <property type="entry name" value="Glyco_hydro_18_chit_AS"/>
</dbReference>
<gene>
    <name evidence="15" type="ORF">DL897_03955</name>
</gene>
<dbReference type="Gene3D" id="2.10.10.20">
    <property type="entry name" value="Carbohydrate-binding module superfamily 5/12"/>
    <property type="match status" value="1"/>
</dbReference>
<dbReference type="CDD" id="cd12214">
    <property type="entry name" value="ChiA1_BD"/>
    <property type="match status" value="1"/>
</dbReference>
<dbReference type="OrthoDB" id="315328at2"/>
<keyword evidence="8 10" id="KW-0326">Glycosidase</keyword>
<dbReference type="InterPro" id="IPR003961">
    <property type="entry name" value="FN3_dom"/>
</dbReference>
<dbReference type="InterPro" id="IPR036116">
    <property type="entry name" value="FN3_sf"/>
</dbReference>
<keyword evidence="7" id="KW-0119">Carbohydrate metabolism</keyword>
<evidence type="ECO:0000313" key="15">
    <source>
        <dbReference type="EMBL" id="RAL26162.1"/>
    </source>
</evidence>
<comment type="caution">
    <text evidence="15">The sequence shown here is derived from an EMBL/GenBank/DDBJ whole genome shotgun (WGS) entry which is preliminary data.</text>
</comment>
<dbReference type="EC" id="3.2.1.14" evidence="3"/>
<feature type="domain" description="GH18" evidence="14">
    <location>
        <begin position="184"/>
        <end position="470"/>
    </location>
</feature>
<name>A0A364K7G0_9BACL</name>
<dbReference type="SUPFAM" id="SSF51445">
    <property type="entry name" value="(Trans)glycosidases"/>
    <property type="match status" value="1"/>
</dbReference>
<evidence type="ECO:0000256" key="12">
    <source>
        <dbReference type="SAM" id="SignalP"/>
    </source>
</evidence>
<dbReference type="SUPFAM" id="SSF51055">
    <property type="entry name" value="Carbohydrate binding domain"/>
    <property type="match status" value="1"/>
</dbReference>
<keyword evidence="6" id="KW-0146">Chitin degradation</keyword>
<comment type="similarity">
    <text evidence="2">Belongs to the glycosyl hydrolase 18 family. Chitinase class II subfamily.</text>
</comment>
<keyword evidence="5 10" id="KW-0378">Hydrolase</keyword>
<keyword evidence="4 12" id="KW-0732">Signal</keyword>
<evidence type="ECO:0000259" key="13">
    <source>
        <dbReference type="PROSITE" id="PS50853"/>
    </source>
</evidence>
<sequence length="470" mass="51750">MHLNKRKSLVITTVLLLLLMLVPVSAFAANEWQINTSYQVGDQVTYSGKLYQCIQAHTSLAGWEPPNVPALWKYVSDDQNDTEPPTAPTNLTSPSQSSSSITLSWSAAQDNVRVAAYDIYRGSDKVGSATGTVYTDSGLKPDTSYIYYVQARDAAGNVSEASNSITVKTKEATTPGPSPLPDKNLFVGYYESWNEPWDIGDDPTKAPLANLPSSYNVVMLAFVKPDIQYSGNHNLQGTGLEFSYGGEMLYKVIQVLKQRNPETKVIASVGGATYWNWDKVNFKDLKRFVDDFGLDGIDLDYEPNRSFGCKQNNGKVSCETDAEYVSLIKGARAEFPKGKYILAVTPWGVGAFGEDKWVNDFKFESSGSFINPMKQAGDQVDLVNPMGYNAGVDFDPKSAADAFKHYFQGKVAMGAMVPPEDWGGHVWTPEKARDVAKYMSDQKYGGMMLWSIHRDRNKALTNAIAQGLGL</sequence>
<dbReference type="PANTHER" id="PTHR11177">
    <property type="entry name" value="CHITINASE"/>
    <property type="match status" value="1"/>
</dbReference>
<evidence type="ECO:0000259" key="14">
    <source>
        <dbReference type="PROSITE" id="PS51910"/>
    </source>
</evidence>
<dbReference type="Gene3D" id="3.20.20.80">
    <property type="entry name" value="Glycosidases"/>
    <property type="match status" value="1"/>
</dbReference>
<keyword evidence="9" id="KW-0624">Polysaccharide degradation</keyword>
<dbReference type="GO" id="GO:0000272">
    <property type="term" value="P:polysaccharide catabolic process"/>
    <property type="evidence" value="ECO:0007669"/>
    <property type="project" value="UniProtKB-KW"/>
</dbReference>
<dbReference type="InterPro" id="IPR003610">
    <property type="entry name" value="CBM5/12"/>
</dbReference>
<dbReference type="InterPro" id="IPR013783">
    <property type="entry name" value="Ig-like_fold"/>
</dbReference>
<dbReference type="InterPro" id="IPR001223">
    <property type="entry name" value="Glyco_hydro18_cat"/>
</dbReference>
<dbReference type="GO" id="GO:0005576">
    <property type="term" value="C:extracellular region"/>
    <property type="evidence" value="ECO:0007669"/>
    <property type="project" value="InterPro"/>
</dbReference>
<evidence type="ECO:0000313" key="16">
    <source>
        <dbReference type="Proteomes" id="UP000251213"/>
    </source>
</evidence>
<reference evidence="15 16" key="2">
    <citation type="submission" date="2018-06" db="EMBL/GenBank/DDBJ databases">
        <authorList>
            <person name="Zhirakovskaya E."/>
        </authorList>
    </citation>
    <scope>NUCLEOTIDE SEQUENCE [LARGE SCALE GENOMIC DNA]</scope>
    <source>
        <strain evidence="15 16">FBKL4.011</strain>
    </source>
</reference>
<dbReference type="SUPFAM" id="SSF49265">
    <property type="entry name" value="Fibronectin type III"/>
    <property type="match status" value="1"/>
</dbReference>
<dbReference type="GO" id="GO:0008843">
    <property type="term" value="F:endochitinase activity"/>
    <property type="evidence" value="ECO:0007669"/>
    <property type="project" value="UniProtKB-EC"/>
</dbReference>
<reference evidence="15 16" key="1">
    <citation type="submission" date="2018-06" db="EMBL/GenBank/DDBJ databases">
        <title>Thermoflavimicrobium daqus sp. nov., a thermophilic microbe isolated from Moutai-flavour Daqu.</title>
        <authorList>
            <person name="Wang X."/>
            <person name="Zhou H."/>
        </authorList>
    </citation>
    <scope>NUCLEOTIDE SEQUENCE [LARGE SCALE GENOMIC DNA]</scope>
    <source>
        <strain evidence="15 16">FBKL4.011</strain>
    </source>
</reference>
<dbReference type="RefSeq" id="WP_113657847.1">
    <property type="nucleotide sequence ID" value="NZ_KZ845664.1"/>
</dbReference>
<evidence type="ECO:0000256" key="5">
    <source>
        <dbReference type="ARBA" id="ARBA00022801"/>
    </source>
</evidence>
<dbReference type="Pfam" id="PF02839">
    <property type="entry name" value="CBM_5_12"/>
    <property type="match status" value="1"/>
</dbReference>
<feature type="region of interest" description="Disordered" evidence="11">
    <location>
        <begin position="76"/>
        <end position="97"/>
    </location>
</feature>
<dbReference type="GO" id="GO:0030246">
    <property type="term" value="F:carbohydrate binding"/>
    <property type="evidence" value="ECO:0007669"/>
    <property type="project" value="InterPro"/>
</dbReference>
<keyword evidence="16" id="KW-1185">Reference proteome</keyword>
<evidence type="ECO:0000256" key="10">
    <source>
        <dbReference type="RuleBase" id="RU000489"/>
    </source>
</evidence>
<evidence type="ECO:0000256" key="3">
    <source>
        <dbReference type="ARBA" id="ARBA00012729"/>
    </source>
</evidence>
<feature type="chain" id="PRO_5016976683" description="chitinase" evidence="12">
    <location>
        <begin position="29"/>
        <end position="470"/>
    </location>
</feature>
<dbReference type="Pfam" id="PF00041">
    <property type="entry name" value="fn3"/>
    <property type="match status" value="1"/>
</dbReference>
<evidence type="ECO:0000256" key="7">
    <source>
        <dbReference type="ARBA" id="ARBA00023277"/>
    </source>
</evidence>
<dbReference type="EMBL" id="QJKK01000002">
    <property type="protein sequence ID" value="RAL26162.1"/>
    <property type="molecule type" value="Genomic_DNA"/>
</dbReference>
<feature type="domain" description="Fibronectin type-III" evidence="13">
    <location>
        <begin position="87"/>
        <end position="172"/>
    </location>
</feature>
<dbReference type="PANTHER" id="PTHR11177:SF317">
    <property type="entry name" value="CHITINASE 12-RELATED"/>
    <property type="match status" value="1"/>
</dbReference>
<dbReference type="InterPro" id="IPR011583">
    <property type="entry name" value="Chitinase_II/V-like_cat"/>
</dbReference>
<dbReference type="Gene3D" id="2.60.40.10">
    <property type="entry name" value="Immunoglobulins"/>
    <property type="match status" value="1"/>
</dbReference>
<evidence type="ECO:0000256" key="8">
    <source>
        <dbReference type="ARBA" id="ARBA00023295"/>
    </source>
</evidence>
<dbReference type="PROSITE" id="PS01095">
    <property type="entry name" value="GH18_1"/>
    <property type="match status" value="1"/>
</dbReference>
<evidence type="ECO:0000256" key="11">
    <source>
        <dbReference type="SAM" id="MobiDB-lite"/>
    </source>
</evidence>
<protein>
    <recommendedName>
        <fullName evidence="3">chitinase</fullName>
        <ecNumber evidence="3">3.2.1.14</ecNumber>
    </recommendedName>
</protein>
<dbReference type="FunFam" id="2.60.40.10:FF:001114">
    <property type="entry name" value="Chitinase A1"/>
    <property type="match status" value="1"/>
</dbReference>
<evidence type="ECO:0000256" key="6">
    <source>
        <dbReference type="ARBA" id="ARBA00023024"/>
    </source>
</evidence>
<dbReference type="InterPro" id="IPR050314">
    <property type="entry name" value="Glycosyl_Hydrlase_18"/>
</dbReference>
<dbReference type="Proteomes" id="UP000251213">
    <property type="component" value="Unassembled WGS sequence"/>
</dbReference>
<dbReference type="CDD" id="cd00063">
    <property type="entry name" value="FN3"/>
    <property type="match status" value="1"/>
</dbReference>
<dbReference type="SMART" id="SM00060">
    <property type="entry name" value="FN3"/>
    <property type="match status" value="1"/>
</dbReference>
<proteinExistence type="inferred from homology"/>
<dbReference type="CDD" id="cd00598">
    <property type="entry name" value="GH18_chitinase-like"/>
    <property type="match status" value="1"/>
</dbReference>
<dbReference type="PROSITE" id="PS51910">
    <property type="entry name" value="GH18_2"/>
    <property type="match status" value="1"/>
</dbReference>
<dbReference type="SMART" id="SM00636">
    <property type="entry name" value="Glyco_18"/>
    <property type="match status" value="1"/>
</dbReference>
<evidence type="ECO:0000256" key="9">
    <source>
        <dbReference type="ARBA" id="ARBA00023326"/>
    </source>
</evidence>
<feature type="signal peptide" evidence="12">
    <location>
        <begin position="1"/>
        <end position="28"/>
    </location>
</feature>
<dbReference type="GO" id="GO:0006032">
    <property type="term" value="P:chitin catabolic process"/>
    <property type="evidence" value="ECO:0007669"/>
    <property type="project" value="UniProtKB-KW"/>
</dbReference>
<accession>A0A364K7G0</accession>
<dbReference type="InterPro" id="IPR036573">
    <property type="entry name" value="CBM_sf_5/12"/>
</dbReference>
<evidence type="ECO:0000256" key="2">
    <source>
        <dbReference type="ARBA" id="ARBA00009121"/>
    </source>
</evidence>
<dbReference type="PROSITE" id="PS50853">
    <property type="entry name" value="FN3"/>
    <property type="match status" value="1"/>
</dbReference>
<evidence type="ECO:0000256" key="4">
    <source>
        <dbReference type="ARBA" id="ARBA00022729"/>
    </source>
</evidence>